<sequence>MLVSHLFYKIIYTKYFEHIRINNIFVFESVKHNIIPLYEGKHTNLHFCIGAFVLSLCMRTRRYGEI</sequence>
<name>A0AB33JGY4_9BACT</name>
<accession>A0AB33JGY4</accession>
<evidence type="ECO:0000313" key="1">
    <source>
        <dbReference type="EMBL" id="BFO81025.1"/>
    </source>
</evidence>
<proteinExistence type="predicted"/>
<protein>
    <submittedName>
        <fullName evidence="1">Uncharacterized protein</fullName>
    </submittedName>
</protein>
<gene>
    <name evidence="1" type="ORF">GTC17262_12160</name>
</gene>
<organism evidence="1">
    <name type="scientific">Prevotella sp. GTC17262</name>
    <dbReference type="NCBI Taxonomy" id="3236797"/>
    <lineage>
        <taxon>Bacteria</taxon>
        <taxon>Pseudomonadati</taxon>
        <taxon>Bacteroidota</taxon>
        <taxon>Bacteroidia</taxon>
        <taxon>Bacteroidales</taxon>
        <taxon>Prevotellaceae</taxon>
        <taxon>Prevotella</taxon>
    </lineage>
</organism>
<dbReference type="AlphaFoldDB" id="A0AB33JGY4"/>
<reference evidence="1" key="1">
    <citation type="submission" date="2024-07" db="EMBL/GenBank/DDBJ databases">
        <title>Complete genome sequence of Prevotella sp. YM-2024 GTC17262.</title>
        <authorList>
            <person name="Hayashi M."/>
            <person name="Muto Y."/>
            <person name="Tanaka K."/>
            <person name="Niwa H."/>
        </authorList>
    </citation>
    <scope>NUCLEOTIDE SEQUENCE</scope>
    <source>
        <strain evidence="1">GTC17262</strain>
    </source>
</reference>
<dbReference type="EMBL" id="AP035789">
    <property type="protein sequence ID" value="BFO81025.1"/>
    <property type="molecule type" value="Genomic_DNA"/>
</dbReference>